<sequence length="74" mass="8853">MAEHQYYPEEVLIEKMERGQYGWLDYVNHFSPEWQEEYTRYCKEHGLMVGNESAAEFVHYKDEQLEAVMESGDA</sequence>
<accession>A0A015W172</accession>
<proteinExistence type="predicted"/>
<organism evidence="1 2">
    <name type="scientific">Bacteroides fragilis str. 3998T(B)3</name>
    <dbReference type="NCBI Taxonomy" id="1339316"/>
    <lineage>
        <taxon>Bacteria</taxon>
        <taxon>Pseudomonadati</taxon>
        <taxon>Bacteroidota</taxon>
        <taxon>Bacteroidia</taxon>
        <taxon>Bacteroidales</taxon>
        <taxon>Bacteroidaceae</taxon>
        <taxon>Bacteroides</taxon>
    </lineage>
</organism>
<gene>
    <name evidence="1" type="ORF">M125_1395</name>
</gene>
<name>A0A015W172_BACFG</name>
<dbReference type="RefSeq" id="WP_032596428.1">
    <property type="nucleotide sequence ID" value="NZ_JGDB01000027.1"/>
</dbReference>
<protein>
    <submittedName>
        <fullName evidence="1">Uncharacterized protein</fullName>
    </submittedName>
</protein>
<evidence type="ECO:0000313" key="2">
    <source>
        <dbReference type="Proteomes" id="UP000020773"/>
    </source>
</evidence>
<dbReference type="EMBL" id="JGDB01000027">
    <property type="protein sequence ID" value="EXY91968.1"/>
    <property type="molecule type" value="Genomic_DNA"/>
</dbReference>
<dbReference type="AlphaFoldDB" id="A0A015W172"/>
<dbReference type="PATRIC" id="fig|1339316.3.peg.1357"/>
<dbReference type="Proteomes" id="UP000020773">
    <property type="component" value="Unassembled WGS sequence"/>
</dbReference>
<comment type="caution">
    <text evidence="1">The sequence shown here is derived from an EMBL/GenBank/DDBJ whole genome shotgun (WGS) entry which is preliminary data.</text>
</comment>
<evidence type="ECO:0000313" key="1">
    <source>
        <dbReference type="EMBL" id="EXY91968.1"/>
    </source>
</evidence>
<reference evidence="1 2" key="1">
    <citation type="submission" date="2014-02" db="EMBL/GenBank/DDBJ databases">
        <authorList>
            <person name="Sears C."/>
            <person name="Carroll K."/>
            <person name="Sack B.R."/>
            <person name="Qadri F."/>
            <person name="Myers L.L."/>
            <person name="Chung G.-T."/>
            <person name="Escheverria P."/>
            <person name="Fraser C.M."/>
            <person name="Sadzewicz L."/>
            <person name="Shefchek K.A."/>
            <person name="Tallon L."/>
            <person name="Das S.P."/>
            <person name="Daugherty S."/>
            <person name="Mongodin E.F."/>
        </authorList>
    </citation>
    <scope>NUCLEOTIDE SEQUENCE [LARGE SCALE GENOMIC DNA]</scope>
    <source>
        <strain evidence="2">3998T(B)3</strain>
    </source>
</reference>